<dbReference type="Proteomes" id="UP000799440">
    <property type="component" value="Unassembled WGS sequence"/>
</dbReference>
<organism evidence="1 2">
    <name type="scientific">Sporormia fimetaria CBS 119925</name>
    <dbReference type="NCBI Taxonomy" id="1340428"/>
    <lineage>
        <taxon>Eukaryota</taxon>
        <taxon>Fungi</taxon>
        <taxon>Dikarya</taxon>
        <taxon>Ascomycota</taxon>
        <taxon>Pezizomycotina</taxon>
        <taxon>Dothideomycetes</taxon>
        <taxon>Pleosporomycetidae</taxon>
        <taxon>Pleosporales</taxon>
        <taxon>Sporormiaceae</taxon>
        <taxon>Sporormia</taxon>
    </lineage>
</organism>
<keyword evidence="2" id="KW-1185">Reference proteome</keyword>
<reference evidence="1" key="1">
    <citation type="journal article" date="2020" name="Stud. Mycol.">
        <title>101 Dothideomycetes genomes: a test case for predicting lifestyles and emergence of pathogens.</title>
        <authorList>
            <person name="Haridas S."/>
            <person name="Albert R."/>
            <person name="Binder M."/>
            <person name="Bloem J."/>
            <person name="Labutti K."/>
            <person name="Salamov A."/>
            <person name="Andreopoulos B."/>
            <person name="Baker S."/>
            <person name="Barry K."/>
            <person name="Bills G."/>
            <person name="Bluhm B."/>
            <person name="Cannon C."/>
            <person name="Castanera R."/>
            <person name="Culley D."/>
            <person name="Daum C."/>
            <person name="Ezra D."/>
            <person name="Gonzalez J."/>
            <person name="Henrissat B."/>
            <person name="Kuo A."/>
            <person name="Liang C."/>
            <person name="Lipzen A."/>
            <person name="Lutzoni F."/>
            <person name="Magnuson J."/>
            <person name="Mondo S."/>
            <person name="Nolan M."/>
            <person name="Ohm R."/>
            <person name="Pangilinan J."/>
            <person name="Park H.-J."/>
            <person name="Ramirez L."/>
            <person name="Alfaro M."/>
            <person name="Sun H."/>
            <person name="Tritt A."/>
            <person name="Yoshinaga Y."/>
            <person name="Zwiers L.-H."/>
            <person name="Turgeon B."/>
            <person name="Goodwin S."/>
            <person name="Spatafora J."/>
            <person name="Crous P."/>
            <person name="Grigoriev I."/>
        </authorList>
    </citation>
    <scope>NUCLEOTIDE SEQUENCE</scope>
    <source>
        <strain evidence="1">CBS 119925</strain>
    </source>
</reference>
<protein>
    <submittedName>
        <fullName evidence="1">Uncharacterized protein</fullName>
    </submittedName>
</protein>
<proteinExistence type="predicted"/>
<dbReference type="OrthoDB" id="5428038at2759"/>
<dbReference type="EMBL" id="MU006561">
    <property type="protein sequence ID" value="KAF2751820.1"/>
    <property type="molecule type" value="Genomic_DNA"/>
</dbReference>
<evidence type="ECO:0000313" key="1">
    <source>
        <dbReference type="EMBL" id="KAF2751820.1"/>
    </source>
</evidence>
<name>A0A6A6VQF2_9PLEO</name>
<dbReference type="AlphaFoldDB" id="A0A6A6VQF2"/>
<gene>
    <name evidence="1" type="ORF">M011DRAFT_6448</name>
</gene>
<accession>A0A6A6VQF2</accession>
<sequence>MSHHRVRRTKTIKPLVCYISIVVPGGSDSNIAHQTELDDGPDSQLLSELQWAEKQCPPHFRPTVAEIQTELQDLENCLSVAASADTFVAQFKAWASFAIMLQPEDRFDVFNRLCARIRASDVDGAHVTLSMLEHLVETQWEARSIVDWLSTDGTLLPLVGTKDGRHLLRQLSLLVTRQEQGGRPYGQSLVTLYAKLSLPLLRREAFNKETAHLLNRAKWKSLLRSYRMSMEAIDFTILENLAVLILRGGAKPVRDPVRSEQLLDSLSRLARSGLQGAVVAHISEGLHNMTLGFKRESSQPMGLSELIRHVRFQHILNRARADGIEVPNLVRAEGQSAVIHHIAHKYSIKGFRSHSLRRGSLQALQKYLSTYKIPMQPMFTQALVRSLLSTPMSANLHVSSRKLAAVCKHVAKVEGVQEAKKIERTFFKWRGEMIQEAKEVTWHLEEGKPRGRGHLKKLKRLGII</sequence>
<evidence type="ECO:0000313" key="2">
    <source>
        <dbReference type="Proteomes" id="UP000799440"/>
    </source>
</evidence>